<sequence length="350" mass="39647">METEREVINEAIPLAVQAALSSAHDGGVFTIVDYGCADGGTSMSLMYAIVKALRERYGDSLPIHVIYEDQPVNDFKGLFMRMQGLIPGPPSYLLDFKNVFVTTCGTSFYSQCLPDNSVTFGFSSSCMHWLRDKPCDITGALCHIMGTDVKEKEAFARQAAKDWETILLHRAAELKSGSKMVLVQNVLEDQEQSLANTSNMKESFLETLTTLWQGLVTDGTITQDEFLKTNFNLYCRTIKEYRKPFEDPESPVRKAGLNLVSMETKFVPCSSRQKWIRIGDPTEHARRFASATRVWSDSSFKAGLSDKRTCKEKEAIVDELFRRYEREVEKNPENHFADLVHCHMLIEMSE</sequence>
<dbReference type="Gene3D" id="1.10.1200.270">
    <property type="entry name" value="Methyltransferase, alpha-helical capping domain"/>
    <property type="match status" value="1"/>
</dbReference>
<dbReference type="InterPro" id="IPR029063">
    <property type="entry name" value="SAM-dependent_MTases_sf"/>
</dbReference>
<dbReference type="GO" id="GO:0008757">
    <property type="term" value="F:S-adenosylmethionine-dependent methyltransferase activity"/>
    <property type="evidence" value="ECO:0000318"/>
    <property type="project" value="GO_Central"/>
</dbReference>
<proteinExistence type="predicted"/>
<keyword evidence="2" id="KW-0460">Magnesium</keyword>
<reference evidence="3 4" key="1">
    <citation type="journal article" date="2007" name="Science">
        <title>Sea anemone genome reveals ancestral eumetazoan gene repertoire and genomic organization.</title>
        <authorList>
            <person name="Putnam N.H."/>
            <person name="Srivastava M."/>
            <person name="Hellsten U."/>
            <person name="Dirks B."/>
            <person name="Chapman J."/>
            <person name="Salamov A."/>
            <person name="Terry A."/>
            <person name="Shapiro H."/>
            <person name="Lindquist E."/>
            <person name="Kapitonov V.V."/>
            <person name="Jurka J."/>
            <person name="Genikhovich G."/>
            <person name="Grigoriev I.V."/>
            <person name="Lucas S.M."/>
            <person name="Steele R.E."/>
            <person name="Finnerty J.R."/>
            <person name="Technau U."/>
            <person name="Martindale M.Q."/>
            <person name="Rokhsar D.S."/>
        </authorList>
    </citation>
    <scope>NUCLEOTIDE SEQUENCE [LARGE SCALE GENOMIC DNA]</scope>
    <source>
        <strain evidence="4">CH2 X CH6</strain>
    </source>
</reference>
<dbReference type="SUPFAM" id="SSF53335">
    <property type="entry name" value="S-adenosyl-L-methionine-dependent methyltransferases"/>
    <property type="match status" value="1"/>
</dbReference>
<organism evidence="3 4">
    <name type="scientific">Nematostella vectensis</name>
    <name type="common">Starlet sea anemone</name>
    <dbReference type="NCBI Taxonomy" id="45351"/>
    <lineage>
        <taxon>Eukaryota</taxon>
        <taxon>Metazoa</taxon>
        <taxon>Cnidaria</taxon>
        <taxon>Anthozoa</taxon>
        <taxon>Hexacorallia</taxon>
        <taxon>Actiniaria</taxon>
        <taxon>Edwardsiidae</taxon>
        <taxon>Nematostella</taxon>
    </lineage>
</organism>
<dbReference type="AlphaFoldDB" id="A7S2U5"/>
<dbReference type="InterPro" id="IPR042086">
    <property type="entry name" value="MeTrfase_capping"/>
</dbReference>
<gene>
    <name evidence="3" type="ORF">NEMVEDRAFT_v1g205929</name>
</gene>
<evidence type="ECO:0000256" key="1">
    <source>
        <dbReference type="ARBA" id="ARBA00022723"/>
    </source>
</evidence>
<evidence type="ECO:0000313" key="4">
    <source>
        <dbReference type="Proteomes" id="UP000001593"/>
    </source>
</evidence>
<name>A7S2U5_NEMVE</name>
<dbReference type="Pfam" id="PF03492">
    <property type="entry name" value="Methyltransf_7"/>
    <property type="match status" value="1"/>
</dbReference>
<dbReference type="GO" id="GO:0046872">
    <property type="term" value="F:metal ion binding"/>
    <property type="evidence" value="ECO:0007669"/>
    <property type="project" value="UniProtKB-KW"/>
</dbReference>
<keyword evidence="4" id="KW-1185">Reference proteome</keyword>
<dbReference type="KEGG" id="nve:5513820"/>
<dbReference type="OMA" id="YLGPDLC"/>
<protein>
    <submittedName>
        <fullName evidence="3">Uncharacterized protein</fullName>
    </submittedName>
</protein>
<dbReference type="Proteomes" id="UP000001593">
    <property type="component" value="Unassembled WGS sequence"/>
</dbReference>
<keyword evidence="1" id="KW-0479">Metal-binding</keyword>
<evidence type="ECO:0000313" key="3">
    <source>
        <dbReference type="EMBL" id="EDO41987.1"/>
    </source>
</evidence>
<dbReference type="eggNOG" id="ENOG502QVIG">
    <property type="taxonomic scope" value="Eukaryota"/>
</dbReference>
<dbReference type="InterPro" id="IPR005299">
    <property type="entry name" value="MeTrfase_7"/>
</dbReference>
<accession>A7S2U5</accession>
<dbReference type="InParanoid" id="A7S2U5"/>
<dbReference type="PhylomeDB" id="A7S2U5"/>
<dbReference type="EMBL" id="DS469570">
    <property type="protein sequence ID" value="EDO41987.1"/>
    <property type="molecule type" value="Genomic_DNA"/>
</dbReference>
<dbReference type="GO" id="GO:0032259">
    <property type="term" value="P:methylation"/>
    <property type="evidence" value="ECO:0000318"/>
    <property type="project" value="GO_Central"/>
</dbReference>
<dbReference type="HOGENOM" id="CLU_019628_0_1_1"/>
<dbReference type="PANTHER" id="PTHR31009">
    <property type="entry name" value="S-ADENOSYL-L-METHIONINE:CARBOXYL METHYLTRANSFERASE FAMILY PROTEIN"/>
    <property type="match status" value="1"/>
</dbReference>
<evidence type="ECO:0000256" key="2">
    <source>
        <dbReference type="ARBA" id="ARBA00022842"/>
    </source>
</evidence>
<dbReference type="Gene3D" id="3.40.50.150">
    <property type="entry name" value="Vaccinia Virus protein VP39"/>
    <property type="match status" value="1"/>
</dbReference>
<dbReference type="OrthoDB" id="1890922at2759"/>